<protein>
    <submittedName>
        <fullName evidence="1">Uncharacterized protein</fullName>
    </submittedName>
</protein>
<sequence>MDDASQKPVFKAKISCDHAVIGYTNEQGILEFKTGCKNIDIDADSYQKETITVESSMEVSLLKKISKTTNIEAIVIEDKSDPRALEILRKVNKLYKENSPKSLGSYSYKSYEKISLDIDEDSLSQFNQYFSDLNIFKKKREKDSLNNINARKIFSKSKLFLWERAQEFLYSKKYGEKINILDNRISGLKQPIYEMIALQQSNRDVVPEQLKPENRGLYRFFLSDTISLDGRKNFVIRFREVNYKKPDRKRKYNGAIYVDTETYGVKKIENFSKNKNEGIITSTWVFYNNKWFLAHEKAKLKMGKMAMDDKVHADDKKDKKSFGTYAFLTSKYFDFESPIEEDPKDFKGYTFSVKNIDGHSLDQYRTDPLTEREQNTYKTIDSLGKKYKIDSKAQILSGLLNGQIRVGSVDFAVDEIVNYNSYEGFRLGLKAKLNENFNPYFSPDYYFAYGVKDRKWKYGMGLDMKTTLEKNSFFRFEVYDDVTASGEFNRKLWNFKMRMMNFGNNLNNDRYFHFKGMSLSYLNDVTNGLTVALAVRRNTEEAEFDYQFRDRGTSYRNFNTLFTLKYSPNSTNIMTPQGKSLIDQKYPELYFNYEQSYKILQGDFNYSRFDALFVHNFKTPIGTTGFRLYGGLVLGGAPIWKNFTMNGLASPGKDFNFNLTSYLGFATLEGGKYYNDRFVAYYFTHKLPWYLKSFGHNVSSFDFVLRGTIGDMKHPEYHQFKFRKLDHLYQEVGVEWNNFLSSYFNLGVFYRVGYYATPHFRENFAIQFKLKFLEF</sequence>
<gene>
    <name evidence="1" type="ORF">J2795_002335</name>
</gene>
<dbReference type="Proteomes" id="UP001184376">
    <property type="component" value="Unassembled WGS sequence"/>
</dbReference>
<proteinExistence type="predicted"/>
<dbReference type="EMBL" id="JAVDRG010000003">
    <property type="protein sequence ID" value="MDR6441629.1"/>
    <property type="molecule type" value="Genomic_DNA"/>
</dbReference>
<reference evidence="1" key="1">
    <citation type="submission" date="2023-07" db="EMBL/GenBank/DDBJ databases">
        <title>Sorghum-associated microbial communities from plants grown in Nebraska, USA.</title>
        <authorList>
            <person name="Schachtman D."/>
        </authorList>
    </citation>
    <scope>NUCLEOTIDE SEQUENCE</scope>
    <source>
        <strain evidence="1">DS1280</strain>
    </source>
</reference>
<accession>A0ACC6IV61</accession>
<name>A0ACC6IV61_9FLAO</name>
<keyword evidence="2" id="KW-1185">Reference proteome</keyword>
<organism evidence="1 2">
    <name type="scientific">Chryseobacterium bernardetii</name>
    <dbReference type="NCBI Taxonomy" id="1241978"/>
    <lineage>
        <taxon>Bacteria</taxon>
        <taxon>Pseudomonadati</taxon>
        <taxon>Bacteroidota</taxon>
        <taxon>Flavobacteriia</taxon>
        <taxon>Flavobacteriales</taxon>
        <taxon>Weeksellaceae</taxon>
        <taxon>Chryseobacterium group</taxon>
        <taxon>Chryseobacterium</taxon>
    </lineage>
</organism>
<evidence type="ECO:0000313" key="2">
    <source>
        <dbReference type="Proteomes" id="UP001184376"/>
    </source>
</evidence>
<comment type="caution">
    <text evidence="1">The sequence shown here is derived from an EMBL/GenBank/DDBJ whole genome shotgun (WGS) entry which is preliminary data.</text>
</comment>
<evidence type="ECO:0000313" key="1">
    <source>
        <dbReference type="EMBL" id="MDR6441629.1"/>
    </source>
</evidence>